<dbReference type="RefSeq" id="XP_032827113.1">
    <property type="nucleotide sequence ID" value="XM_032971222.1"/>
</dbReference>
<dbReference type="Pfam" id="PF00685">
    <property type="entry name" value="Sulfotransfer_1"/>
    <property type="match status" value="1"/>
</dbReference>
<protein>
    <recommendedName>
        <fullName evidence="5">Sulfotransferase</fullName>
        <ecNumber evidence="5">2.8.2.-</ecNumber>
    </recommendedName>
</protein>
<name>A0AAJ7TZV2_PETMA</name>
<gene>
    <name evidence="9 10" type="primary">LOC116952141</name>
</gene>
<dbReference type="AlphaFoldDB" id="A0AAJ7TZV2"/>
<evidence type="ECO:0000313" key="9">
    <source>
        <dbReference type="RefSeq" id="XP_032827112.1"/>
    </source>
</evidence>
<feature type="region of interest" description="Disordered" evidence="6">
    <location>
        <begin position="1"/>
        <end position="24"/>
    </location>
</feature>
<reference evidence="9 10" key="1">
    <citation type="submission" date="2025-04" db="UniProtKB">
        <authorList>
            <consortium name="RefSeq"/>
        </authorList>
    </citation>
    <scope>IDENTIFICATION</scope>
    <source>
        <tissue evidence="9 10">Sperm</tissue>
    </source>
</reference>
<evidence type="ECO:0000256" key="2">
    <source>
        <dbReference type="ARBA" id="ARBA00005771"/>
    </source>
</evidence>
<dbReference type="Gene3D" id="3.40.50.300">
    <property type="entry name" value="P-loop containing nucleotide triphosphate hydrolases"/>
    <property type="match status" value="1"/>
</dbReference>
<dbReference type="EC" id="2.8.2.-" evidence="5"/>
<comment type="similarity">
    <text evidence="2 5">Belongs to the sulfotransferase 1 family.</text>
</comment>
<dbReference type="FunFam" id="3.40.50.300:FF:000433">
    <property type="entry name" value="Estrogen sulfotransferase"/>
    <property type="match status" value="1"/>
</dbReference>
<evidence type="ECO:0000259" key="7">
    <source>
        <dbReference type="Pfam" id="PF00685"/>
    </source>
</evidence>
<dbReference type="GeneID" id="116952141"/>
<evidence type="ECO:0000256" key="3">
    <source>
        <dbReference type="ARBA" id="ARBA00022490"/>
    </source>
</evidence>
<keyword evidence="3" id="KW-0963">Cytoplasm</keyword>
<dbReference type="PANTHER" id="PTHR11783">
    <property type="entry name" value="SULFOTRANSFERASE SULT"/>
    <property type="match status" value="1"/>
</dbReference>
<proteinExistence type="inferred from homology"/>
<keyword evidence="4 5" id="KW-0808">Transferase</keyword>
<dbReference type="Proteomes" id="UP001318040">
    <property type="component" value="Chromosome 45"/>
</dbReference>
<dbReference type="SUPFAM" id="SSF52540">
    <property type="entry name" value="P-loop containing nucleoside triphosphate hydrolases"/>
    <property type="match status" value="1"/>
</dbReference>
<dbReference type="KEGG" id="pmrn:116952141"/>
<dbReference type="GO" id="GO:0005737">
    <property type="term" value="C:cytoplasm"/>
    <property type="evidence" value="ECO:0007669"/>
    <property type="project" value="UniProtKB-SubCell"/>
</dbReference>
<keyword evidence="8" id="KW-1185">Reference proteome</keyword>
<evidence type="ECO:0000256" key="4">
    <source>
        <dbReference type="ARBA" id="ARBA00022679"/>
    </source>
</evidence>
<dbReference type="InterPro" id="IPR027417">
    <property type="entry name" value="P-loop_NTPase"/>
</dbReference>
<evidence type="ECO:0000313" key="10">
    <source>
        <dbReference type="RefSeq" id="XP_032827113.1"/>
    </source>
</evidence>
<dbReference type="GO" id="GO:0008146">
    <property type="term" value="F:sulfotransferase activity"/>
    <property type="evidence" value="ECO:0007669"/>
    <property type="project" value="InterPro"/>
</dbReference>
<dbReference type="RefSeq" id="XP_032827112.1">
    <property type="nucleotide sequence ID" value="XM_032971221.1"/>
</dbReference>
<evidence type="ECO:0000256" key="5">
    <source>
        <dbReference type="RuleBase" id="RU361155"/>
    </source>
</evidence>
<dbReference type="InterPro" id="IPR000863">
    <property type="entry name" value="Sulfotransferase_dom"/>
</dbReference>
<evidence type="ECO:0000313" key="8">
    <source>
        <dbReference type="Proteomes" id="UP001318040"/>
    </source>
</evidence>
<feature type="domain" description="Sulfotransferase" evidence="7">
    <location>
        <begin position="60"/>
        <end position="303"/>
    </location>
</feature>
<evidence type="ECO:0000256" key="6">
    <source>
        <dbReference type="SAM" id="MobiDB-lite"/>
    </source>
</evidence>
<comment type="subcellular location">
    <subcellularLocation>
        <location evidence="1">Cytoplasm</location>
    </subcellularLocation>
</comment>
<accession>A0AAJ7TZV2</accession>
<feature type="compositionally biased region" description="Low complexity" evidence="6">
    <location>
        <begin position="1"/>
        <end position="16"/>
    </location>
</feature>
<sequence>MAGEQQQEQQEQQQEQHNGVVEAQHESPRTAMFVYSGVLFPSNIHSAETLGYAREFPVRPDDLFVVTYPKSGTTWMQEIVTLVYSDGDLGPVQTVPNWERVPWLEQDTGRKHLEHRASPRLITTHLPFQLAPREIGQAKAKVIYMARNPRDILVSSYNFHKIAHFLEEPGTWEEFYDKFCKGKVLFGSWFEHVRGWLENRDKVDLFLVSYEDLHRDLEGVVRRLCHFVGREASDRLTEVVAAHCRFSSMKESRMVNYSLVPEQWIDHKHGSFMRKGVVGDWKTQFTVAQSEHFDELYEERMRGVIMSTSSETLEP</sequence>
<organism evidence="8 9">
    <name type="scientific">Petromyzon marinus</name>
    <name type="common">Sea lamprey</name>
    <dbReference type="NCBI Taxonomy" id="7757"/>
    <lineage>
        <taxon>Eukaryota</taxon>
        <taxon>Metazoa</taxon>
        <taxon>Chordata</taxon>
        <taxon>Craniata</taxon>
        <taxon>Vertebrata</taxon>
        <taxon>Cyclostomata</taxon>
        <taxon>Hyperoartia</taxon>
        <taxon>Petromyzontiformes</taxon>
        <taxon>Petromyzontidae</taxon>
        <taxon>Petromyzon</taxon>
    </lineage>
</organism>
<evidence type="ECO:0000256" key="1">
    <source>
        <dbReference type="ARBA" id="ARBA00004496"/>
    </source>
</evidence>